<name>A0A382Y6R3_9ZZZZ</name>
<organism evidence="1">
    <name type="scientific">marine metagenome</name>
    <dbReference type="NCBI Taxonomy" id="408172"/>
    <lineage>
        <taxon>unclassified sequences</taxon>
        <taxon>metagenomes</taxon>
        <taxon>ecological metagenomes</taxon>
    </lineage>
</organism>
<protein>
    <submittedName>
        <fullName evidence="1">Uncharacterized protein</fullName>
    </submittedName>
</protein>
<reference evidence="1" key="1">
    <citation type="submission" date="2018-05" db="EMBL/GenBank/DDBJ databases">
        <authorList>
            <person name="Lanie J.A."/>
            <person name="Ng W.-L."/>
            <person name="Kazmierczak K.M."/>
            <person name="Andrzejewski T.M."/>
            <person name="Davidsen T.M."/>
            <person name="Wayne K.J."/>
            <person name="Tettelin H."/>
            <person name="Glass J.I."/>
            <person name="Rusch D."/>
            <person name="Podicherti R."/>
            <person name="Tsui H.-C.T."/>
            <person name="Winkler M.E."/>
        </authorList>
    </citation>
    <scope>NUCLEOTIDE SEQUENCE</scope>
</reference>
<feature type="non-terminal residue" evidence="1">
    <location>
        <position position="27"/>
    </location>
</feature>
<dbReference type="AlphaFoldDB" id="A0A382Y6R3"/>
<dbReference type="EMBL" id="UINC01173127">
    <property type="protein sequence ID" value="SVD78555.1"/>
    <property type="molecule type" value="Genomic_DNA"/>
</dbReference>
<evidence type="ECO:0000313" key="1">
    <source>
        <dbReference type="EMBL" id="SVD78555.1"/>
    </source>
</evidence>
<sequence>MNAGVVEQVLLRVASVRAKVRVGKLAQ</sequence>
<accession>A0A382Y6R3</accession>
<gene>
    <name evidence="1" type="ORF">METZ01_LOCUS431409</name>
</gene>
<proteinExistence type="predicted"/>